<proteinExistence type="predicted"/>
<evidence type="ECO:0008006" key="3">
    <source>
        <dbReference type="Google" id="ProtNLM"/>
    </source>
</evidence>
<accession>A0ABP3M6Y5</accession>
<protein>
    <recommendedName>
        <fullName evidence="3">Antitoxin Xre/MbcA/ParS-like toxin-binding domain-containing protein</fullName>
    </recommendedName>
</protein>
<name>A0ABP3M6Y5_9BURK</name>
<comment type="caution">
    <text evidence="1">The sequence shown here is derived from an EMBL/GenBank/DDBJ whole genome shotgun (WGS) entry which is preliminary data.</text>
</comment>
<organism evidence="1 2">
    <name type="scientific">Pigmentiphaga daeguensis</name>
    <dbReference type="NCBI Taxonomy" id="414049"/>
    <lineage>
        <taxon>Bacteria</taxon>
        <taxon>Pseudomonadati</taxon>
        <taxon>Pseudomonadota</taxon>
        <taxon>Betaproteobacteria</taxon>
        <taxon>Burkholderiales</taxon>
        <taxon>Alcaligenaceae</taxon>
        <taxon>Pigmentiphaga</taxon>
    </lineage>
</organism>
<dbReference type="Proteomes" id="UP001501706">
    <property type="component" value="Unassembled WGS sequence"/>
</dbReference>
<reference evidence="2" key="1">
    <citation type="journal article" date="2019" name="Int. J. Syst. Evol. Microbiol.">
        <title>The Global Catalogue of Microorganisms (GCM) 10K type strain sequencing project: providing services to taxonomists for standard genome sequencing and annotation.</title>
        <authorList>
            <consortium name="The Broad Institute Genomics Platform"/>
            <consortium name="The Broad Institute Genome Sequencing Center for Infectious Disease"/>
            <person name="Wu L."/>
            <person name="Ma J."/>
        </authorList>
    </citation>
    <scope>NUCLEOTIDE SEQUENCE [LARGE SCALE GENOMIC DNA]</scope>
    <source>
        <strain evidence="2">JCM 14330</strain>
    </source>
</reference>
<evidence type="ECO:0000313" key="1">
    <source>
        <dbReference type="EMBL" id="GAA0514287.1"/>
    </source>
</evidence>
<keyword evidence="2" id="KW-1185">Reference proteome</keyword>
<sequence>MTMCDECRGKRFAVIKFVNAGEGVNARRPAFFRAELPGNLGTTPVEMMESLAPIQVLLREIGRGSGGS</sequence>
<gene>
    <name evidence="1" type="ORF">GCM10009097_34690</name>
</gene>
<evidence type="ECO:0000313" key="2">
    <source>
        <dbReference type="Proteomes" id="UP001501706"/>
    </source>
</evidence>
<dbReference type="EMBL" id="BAAAEN010000013">
    <property type="protein sequence ID" value="GAA0514287.1"/>
    <property type="molecule type" value="Genomic_DNA"/>
</dbReference>